<sequence>MTDPVVATANLLTDNPELYEAQFPDPHHAAATFVDDLVRRFAPQGDPGRRLLDVGCGTGRDAGHLARIGYAATGLDSSARMLAHARRHHRQVRFVATDMRDFDLGTRFDVVTCLDSAMLYCHRNADLVAFLDRCHAHLVPGGLLVAEMRNGAYFLGNTDLLDAPRTRTVSWRGVPYTSRTRFWIDHAAQLLCRERVWTWPDGGQPLVQNSAWRLLFPLELRHLLDAAGFDVLALFDLPGPRTQPPWQPDAELSTTLSGDRLHLVARRRNDAA</sequence>
<feature type="domain" description="Methyltransferase" evidence="1">
    <location>
        <begin position="52"/>
        <end position="142"/>
    </location>
</feature>
<keyword evidence="2" id="KW-0808">Transferase</keyword>
<dbReference type="SUPFAM" id="SSF53335">
    <property type="entry name" value="S-adenosyl-L-methionine-dependent methyltransferases"/>
    <property type="match status" value="1"/>
</dbReference>
<dbReference type="InterPro" id="IPR029063">
    <property type="entry name" value="SAM-dependent_MTases_sf"/>
</dbReference>
<reference evidence="3" key="1">
    <citation type="submission" date="2016-06" db="EMBL/GenBank/DDBJ databases">
        <authorList>
            <person name="Varghese N."/>
            <person name="Submissions Spin"/>
        </authorList>
    </citation>
    <scope>NUCLEOTIDE SEQUENCE [LARGE SCALE GENOMIC DNA]</scope>
    <source>
        <strain evidence="3">DSM 45161</strain>
    </source>
</reference>
<accession>A0A1C5HDX3</accession>
<dbReference type="OrthoDB" id="189743at2"/>
<proteinExistence type="predicted"/>
<dbReference type="CDD" id="cd02440">
    <property type="entry name" value="AdoMet_MTases"/>
    <property type="match status" value="1"/>
</dbReference>
<dbReference type="GO" id="GO:0008168">
    <property type="term" value="F:methyltransferase activity"/>
    <property type="evidence" value="ECO:0007669"/>
    <property type="project" value="UniProtKB-KW"/>
</dbReference>
<dbReference type="Proteomes" id="UP000198215">
    <property type="component" value="Chromosome I"/>
</dbReference>
<keyword evidence="3" id="KW-1185">Reference proteome</keyword>
<dbReference type="AlphaFoldDB" id="A0A1C5HDX3"/>
<dbReference type="PANTHER" id="PTHR43464">
    <property type="entry name" value="METHYLTRANSFERASE"/>
    <property type="match status" value="1"/>
</dbReference>
<organism evidence="2 3">
    <name type="scientific">Micromonospora coxensis</name>
    <dbReference type="NCBI Taxonomy" id="356852"/>
    <lineage>
        <taxon>Bacteria</taxon>
        <taxon>Bacillati</taxon>
        <taxon>Actinomycetota</taxon>
        <taxon>Actinomycetes</taxon>
        <taxon>Micromonosporales</taxon>
        <taxon>Micromonosporaceae</taxon>
        <taxon>Micromonospora</taxon>
    </lineage>
</organism>
<name>A0A1C5HDX3_9ACTN</name>
<keyword evidence="2" id="KW-0489">Methyltransferase</keyword>
<evidence type="ECO:0000313" key="3">
    <source>
        <dbReference type="Proteomes" id="UP000198215"/>
    </source>
</evidence>
<gene>
    <name evidence="2" type="ORF">GA0070614_1177</name>
</gene>
<protein>
    <submittedName>
        <fullName evidence="2">Methyltransferase domain-containing protein</fullName>
    </submittedName>
</protein>
<dbReference type="GO" id="GO:0032259">
    <property type="term" value="P:methylation"/>
    <property type="evidence" value="ECO:0007669"/>
    <property type="project" value="UniProtKB-KW"/>
</dbReference>
<dbReference type="Pfam" id="PF13649">
    <property type="entry name" value="Methyltransf_25"/>
    <property type="match status" value="1"/>
</dbReference>
<dbReference type="RefSeq" id="WP_088974994.1">
    <property type="nucleotide sequence ID" value="NZ_LT607753.1"/>
</dbReference>
<dbReference type="Gene3D" id="2.20.130.10">
    <property type="entry name" value="CAC2371-like domains"/>
    <property type="match status" value="1"/>
</dbReference>
<dbReference type="EMBL" id="LT607753">
    <property type="protein sequence ID" value="SCG44143.1"/>
    <property type="molecule type" value="Genomic_DNA"/>
</dbReference>
<evidence type="ECO:0000313" key="2">
    <source>
        <dbReference type="EMBL" id="SCG44143.1"/>
    </source>
</evidence>
<dbReference type="PANTHER" id="PTHR43464:SF92">
    <property type="entry name" value="SLR1071 PROTEIN"/>
    <property type="match status" value="1"/>
</dbReference>
<dbReference type="InterPro" id="IPR041698">
    <property type="entry name" value="Methyltransf_25"/>
</dbReference>
<dbReference type="Gene3D" id="3.40.50.150">
    <property type="entry name" value="Vaccinia Virus protein VP39"/>
    <property type="match status" value="1"/>
</dbReference>
<evidence type="ECO:0000259" key="1">
    <source>
        <dbReference type="Pfam" id="PF13649"/>
    </source>
</evidence>